<comment type="caution">
    <text evidence="2">The sequence shown here is derived from an EMBL/GenBank/DDBJ whole genome shotgun (WGS) entry which is preliminary data.</text>
</comment>
<dbReference type="GO" id="GO:0003341">
    <property type="term" value="P:cilium movement"/>
    <property type="evidence" value="ECO:0007669"/>
    <property type="project" value="InterPro"/>
</dbReference>
<feature type="non-terminal residue" evidence="2">
    <location>
        <position position="1"/>
    </location>
</feature>
<name>A0AAV6YBE8_ENGPU</name>
<sequence>VTEFQNLRSPVNLSNPHAVSTVLNQKLEEQRVRDLHPGSEKVQTRQEKETWLQQVIQGDVAEEEANQLRWQVHLGHDPMSAEQRDKIRQERQSAEAKYQ</sequence>
<accession>A0AAV6YBE8</accession>
<dbReference type="Proteomes" id="UP000824782">
    <property type="component" value="Unassembled WGS sequence"/>
</dbReference>
<dbReference type="GO" id="GO:0097729">
    <property type="term" value="C:9+2 motile cilium"/>
    <property type="evidence" value="ECO:0007669"/>
    <property type="project" value="TreeGrafter"/>
</dbReference>
<dbReference type="PANTHER" id="PTHR46500:SF1">
    <property type="entry name" value="CILIA- AND FLAGELLA-ASSOCIATED PROTEIN 221"/>
    <property type="match status" value="1"/>
</dbReference>
<gene>
    <name evidence="2" type="ORF">GDO81_019128</name>
</gene>
<protein>
    <submittedName>
        <fullName evidence="2">Uncharacterized protein</fullName>
    </submittedName>
</protein>
<reference evidence="2" key="1">
    <citation type="thesis" date="2020" institute="ProQuest LLC" country="789 East Eisenhower Parkway, Ann Arbor, MI, USA">
        <title>Comparative Genomics and Chromosome Evolution.</title>
        <authorList>
            <person name="Mudd A.B."/>
        </authorList>
    </citation>
    <scope>NUCLEOTIDE SEQUENCE</scope>
    <source>
        <strain evidence="2">237g6f4</strain>
        <tissue evidence="2">Blood</tissue>
    </source>
</reference>
<dbReference type="InterPro" id="IPR029676">
    <property type="entry name" value="CFAP221"/>
</dbReference>
<dbReference type="EMBL" id="WNYA01099905">
    <property type="protein sequence ID" value="KAG8534567.1"/>
    <property type="molecule type" value="Genomic_DNA"/>
</dbReference>
<evidence type="ECO:0000313" key="3">
    <source>
        <dbReference type="Proteomes" id="UP000824782"/>
    </source>
</evidence>
<feature type="compositionally biased region" description="Basic and acidic residues" evidence="1">
    <location>
        <begin position="82"/>
        <end position="99"/>
    </location>
</feature>
<dbReference type="GO" id="GO:0044458">
    <property type="term" value="P:motile cilium assembly"/>
    <property type="evidence" value="ECO:0007669"/>
    <property type="project" value="TreeGrafter"/>
</dbReference>
<evidence type="ECO:0000313" key="2">
    <source>
        <dbReference type="EMBL" id="KAG8534567.1"/>
    </source>
</evidence>
<proteinExistence type="predicted"/>
<feature type="non-terminal residue" evidence="2">
    <location>
        <position position="99"/>
    </location>
</feature>
<dbReference type="AlphaFoldDB" id="A0AAV6YBE8"/>
<evidence type="ECO:0000256" key="1">
    <source>
        <dbReference type="SAM" id="MobiDB-lite"/>
    </source>
</evidence>
<keyword evidence="3" id="KW-1185">Reference proteome</keyword>
<organism evidence="2 3">
    <name type="scientific">Engystomops pustulosus</name>
    <name type="common">Tungara frog</name>
    <name type="synonym">Physalaemus pustulosus</name>
    <dbReference type="NCBI Taxonomy" id="76066"/>
    <lineage>
        <taxon>Eukaryota</taxon>
        <taxon>Metazoa</taxon>
        <taxon>Chordata</taxon>
        <taxon>Craniata</taxon>
        <taxon>Vertebrata</taxon>
        <taxon>Euteleostomi</taxon>
        <taxon>Amphibia</taxon>
        <taxon>Batrachia</taxon>
        <taxon>Anura</taxon>
        <taxon>Neobatrachia</taxon>
        <taxon>Hyloidea</taxon>
        <taxon>Leptodactylidae</taxon>
        <taxon>Leiuperinae</taxon>
        <taxon>Engystomops</taxon>
    </lineage>
</organism>
<dbReference type="PANTHER" id="PTHR46500">
    <property type="entry name" value="CILIA- AND FLAGELLA-ASSOCIATED PROTEIN 221"/>
    <property type="match status" value="1"/>
</dbReference>
<feature type="region of interest" description="Disordered" evidence="1">
    <location>
        <begin position="74"/>
        <end position="99"/>
    </location>
</feature>